<name>A0ABV0QX14_9TELE</name>
<feature type="compositionally biased region" description="Basic and acidic residues" evidence="1">
    <location>
        <begin position="229"/>
        <end position="254"/>
    </location>
</feature>
<feature type="non-terminal residue" evidence="2">
    <location>
        <position position="1"/>
    </location>
</feature>
<dbReference type="PANTHER" id="PTHR31025:SF27">
    <property type="entry name" value="SI:CH211-193K19.2-RELATED"/>
    <property type="match status" value="1"/>
</dbReference>
<gene>
    <name evidence="2" type="ORF">XENOCAPTIV_028504</name>
</gene>
<keyword evidence="3" id="KW-1185">Reference proteome</keyword>
<evidence type="ECO:0000313" key="3">
    <source>
        <dbReference type="Proteomes" id="UP001434883"/>
    </source>
</evidence>
<dbReference type="EMBL" id="JAHRIN010025989">
    <property type="protein sequence ID" value="MEQ2200385.1"/>
    <property type="molecule type" value="Genomic_DNA"/>
</dbReference>
<dbReference type="Proteomes" id="UP001434883">
    <property type="component" value="Unassembled WGS sequence"/>
</dbReference>
<reference evidence="2 3" key="1">
    <citation type="submission" date="2021-06" db="EMBL/GenBank/DDBJ databases">
        <authorList>
            <person name="Palmer J.M."/>
        </authorList>
    </citation>
    <scope>NUCLEOTIDE SEQUENCE [LARGE SCALE GENOMIC DNA]</scope>
    <source>
        <strain evidence="2 3">XC_2019</strain>
        <tissue evidence="2">Muscle</tissue>
    </source>
</reference>
<feature type="region of interest" description="Disordered" evidence="1">
    <location>
        <begin position="215"/>
        <end position="254"/>
    </location>
</feature>
<sequence length="254" mass="28939">RGIYPHRTTISKDQHFMEQGWRNNYSRSQSVCKGKPVELPRDRAILHILWEESPKDAQQGRESLNSGSSVDTASVSTRESPHSPSAFIRNYLRSVSEWPSPFTIPAFYYDVELKLRIGNETFERTKKGVSITRDIKMDILDKIAQAIFEAKAYPQDQTESVASALIIKHPCLREPGSGTGHDEWKMSIKYKLGNYRNKLRQAGCNEVSINRKRKVCTDEDAGPSLKRANRGEISHVPDHPENHSDDSLEEERMA</sequence>
<accession>A0ABV0QX14</accession>
<feature type="compositionally biased region" description="Polar residues" evidence="1">
    <location>
        <begin position="60"/>
        <end position="78"/>
    </location>
</feature>
<proteinExistence type="predicted"/>
<dbReference type="PANTHER" id="PTHR31025">
    <property type="entry name" value="SI:CH211-196P9.1-RELATED"/>
    <property type="match status" value="1"/>
</dbReference>
<protein>
    <submittedName>
        <fullName evidence="2">Uncharacterized protein</fullName>
    </submittedName>
</protein>
<evidence type="ECO:0000313" key="2">
    <source>
        <dbReference type="EMBL" id="MEQ2200385.1"/>
    </source>
</evidence>
<feature type="region of interest" description="Disordered" evidence="1">
    <location>
        <begin position="56"/>
        <end position="83"/>
    </location>
</feature>
<evidence type="ECO:0000256" key="1">
    <source>
        <dbReference type="SAM" id="MobiDB-lite"/>
    </source>
</evidence>
<comment type="caution">
    <text evidence="2">The sequence shown here is derived from an EMBL/GenBank/DDBJ whole genome shotgun (WGS) entry which is preliminary data.</text>
</comment>
<organism evidence="2 3">
    <name type="scientific">Xenoophorus captivus</name>
    <dbReference type="NCBI Taxonomy" id="1517983"/>
    <lineage>
        <taxon>Eukaryota</taxon>
        <taxon>Metazoa</taxon>
        <taxon>Chordata</taxon>
        <taxon>Craniata</taxon>
        <taxon>Vertebrata</taxon>
        <taxon>Euteleostomi</taxon>
        <taxon>Actinopterygii</taxon>
        <taxon>Neopterygii</taxon>
        <taxon>Teleostei</taxon>
        <taxon>Neoteleostei</taxon>
        <taxon>Acanthomorphata</taxon>
        <taxon>Ovalentaria</taxon>
        <taxon>Atherinomorphae</taxon>
        <taxon>Cyprinodontiformes</taxon>
        <taxon>Goodeidae</taxon>
        <taxon>Xenoophorus</taxon>
    </lineage>
</organism>